<accession>A0ABT9S4E2</accession>
<dbReference type="InterPro" id="IPR016986">
    <property type="entry name" value="UCP031982_abhydr"/>
</dbReference>
<dbReference type="PIRSF" id="PIRSF031982">
    <property type="entry name" value="UCP031982_abhydr"/>
    <property type="match status" value="1"/>
</dbReference>
<comment type="caution">
    <text evidence="2">The sequence shown here is derived from an EMBL/GenBank/DDBJ whole genome shotgun (WGS) entry which is preliminary data.</text>
</comment>
<dbReference type="Gene3D" id="3.40.50.1820">
    <property type="entry name" value="alpha/beta hydrolase"/>
    <property type="match status" value="1"/>
</dbReference>
<keyword evidence="2" id="KW-0378">Hydrolase</keyword>
<sequence length="345" mass="35904">MSGRWLRAAVVWAMAAAATGVATASTGVAVLPSPPGSGPVTVFYPSDAAPVRVERGPFVLQLAPGAPPLPGNGRLIVMSHGSGGAPWPQADLAQVLVAAGFTVAMPEHAGDNWHDMSDVGPVSWAHRPQEVSQAIDAMAADARFAQRLDFQQVGVYGMSAGGLAALTLAGARWSPAQLARHCDAHLSEDFPGCVGLATTLDGGVLDPLKRGIARSVIRYKWAGDTEWRHWDEPRIAAVVAAVPMAAPIDLTSLAHPRVPLGLVRAGHDAWLAPQWHVDAVRAACSTCVLVADMPEGGHGSVLAPQPVGLSPRAAALLNDPPGFDRASLGTVYRAIADFFVKNLAP</sequence>
<dbReference type="RefSeq" id="WP_307689026.1">
    <property type="nucleotide sequence ID" value="NZ_JAUSRO010000004.1"/>
</dbReference>
<organism evidence="2 3">
    <name type="scientific">Variovorax ginsengisoli</name>
    <dbReference type="NCBI Taxonomy" id="363844"/>
    <lineage>
        <taxon>Bacteria</taxon>
        <taxon>Pseudomonadati</taxon>
        <taxon>Pseudomonadota</taxon>
        <taxon>Betaproteobacteria</taxon>
        <taxon>Burkholderiales</taxon>
        <taxon>Comamonadaceae</taxon>
        <taxon>Variovorax</taxon>
    </lineage>
</organism>
<gene>
    <name evidence="2" type="ORF">J2W36_001450</name>
</gene>
<proteinExistence type="predicted"/>
<dbReference type="Proteomes" id="UP001226867">
    <property type="component" value="Unassembled WGS sequence"/>
</dbReference>
<evidence type="ECO:0000313" key="2">
    <source>
        <dbReference type="EMBL" id="MDP9899205.1"/>
    </source>
</evidence>
<evidence type="ECO:0000256" key="1">
    <source>
        <dbReference type="SAM" id="SignalP"/>
    </source>
</evidence>
<dbReference type="EMBL" id="JAUSRO010000004">
    <property type="protein sequence ID" value="MDP9899205.1"/>
    <property type="molecule type" value="Genomic_DNA"/>
</dbReference>
<dbReference type="SUPFAM" id="SSF53474">
    <property type="entry name" value="alpha/beta-Hydrolases"/>
    <property type="match status" value="1"/>
</dbReference>
<keyword evidence="1" id="KW-0732">Signal</keyword>
<protein>
    <submittedName>
        <fullName evidence="2">Dienelactone hydrolase</fullName>
    </submittedName>
</protein>
<feature type="signal peptide" evidence="1">
    <location>
        <begin position="1"/>
        <end position="24"/>
    </location>
</feature>
<feature type="chain" id="PRO_5046077681" evidence="1">
    <location>
        <begin position="25"/>
        <end position="345"/>
    </location>
</feature>
<evidence type="ECO:0000313" key="3">
    <source>
        <dbReference type="Proteomes" id="UP001226867"/>
    </source>
</evidence>
<dbReference type="InterPro" id="IPR029058">
    <property type="entry name" value="AB_hydrolase_fold"/>
</dbReference>
<dbReference type="GO" id="GO:0016787">
    <property type="term" value="F:hydrolase activity"/>
    <property type="evidence" value="ECO:0007669"/>
    <property type="project" value="UniProtKB-KW"/>
</dbReference>
<reference evidence="2 3" key="1">
    <citation type="submission" date="2023-07" db="EMBL/GenBank/DDBJ databases">
        <title>Sorghum-associated microbial communities from plants grown in Nebraska, USA.</title>
        <authorList>
            <person name="Schachtman D."/>
        </authorList>
    </citation>
    <scope>NUCLEOTIDE SEQUENCE [LARGE SCALE GENOMIC DNA]</scope>
    <source>
        <strain evidence="2 3">DS1607</strain>
    </source>
</reference>
<keyword evidence="3" id="KW-1185">Reference proteome</keyword>
<name>A0ABT9S4E2_9BURK</name>